<accession>A0A6A5TV60</accession>
<feature type="region of interest" description="Disordered" evidence="1">
    <location>
        <begin position="166"/>
        <end position="197"/>
    </location>
</feature>
<evidence type="ECO:0000313" key="3">
    <source>
        <dbReference type="Proteomes" id="UP000800035"/>
    </source>
</evidence>
<organism evidence="2 3">
    <name type="scientific">Byssothecium circinans</name>
    <dbReference type="NCBI Taxonomy" id="147558"/>
    <lineage>
        <taxon>Eukaryota</taxon>
        <taxon>Fungi</taxon>
        <taxon>Dikarya</taxon>
        <taxon>Ascomycota</taxon>
        <taxon>Pezizomycotina</taxon>
        <taxon>Dothideomycetes</taxon>
        <taxon>Pleosporomycetidae</taxon>
        <taxon>Pleosporales</taxon>
        <taxon>Massarineae</taxon>
        <taxon>Massarinaceae</taxon>
        <taxon>Byssothecium</taxon>
    </lineage>
</organism>
<dbReference type="Proteomes" id="UP000800035">
    <property type="component" value="Unassembled WGS sequence"/>
</dbReference>
<protein>
    <submittedName>
        <fullName evidence="2">Uncharacterized protein</fullName>
    </submittedName>
</protein>
<reference evidence="2" key="1">
    <citation type="journal article" date="2020" name="Stud. Mycol.">
        <title>101 Dothideomycetes genomes: a test case for predicting lifestyles and emergence of pathogens.</title>
        <authorList>
            <person name="Haridas S."/>
            <person name="Albert R."/>
            <person name="Binder M."/>
            <person name="Bloem J."/>
            <person name="Labutti K."/>
            <person name="Salamov A."/>
            <person name="Andreopoulos B."/>
            <person name="Baker S."/>
            <person name="Barry K."/>
            <person name="Bills G."/>
            <person name="Bluhm B."/>
            <person name="Cannon C."/>
            <person name="Castanera R."/>
            <person name="Culley D."/>
            <person name="Daum C."/>
            <person name="Ezra D."/>
            <person name="Gonzalez J."/>
            <person name="Henrissat B."/>
            <person name="Kuo A."/>
            <person name="Liang C."/>
            <person name="Lipzen A."/>
            <person name="Lutzoni F."/>
            <person name="Magnuson J."/>
            <person name="Mondo S."/>
            <person name="Nolan M."/>
            <person name="Ohm R."/>
            <person name="Pangilinan J."/>
            <person name="Park H.-J."/>
            <person name="Ramirez L."/>
            <person name="Alfaro M."/>
            <person name="Sun H."/>
            <person name="Tritt A."/>
            <person name="Yoshinaga Y."/>
            <person name="Zwiers L.-H."/>
            <person name="Turgeon B."/>
            <person name="Goodwin S."/>
            <person name="Spatafora J."/>
            <person name="Crous P."/>
            <person name="Grigoriev I."/>
        </authorList>
    </citation>
    <scope>NUCLEOTIDE SEQUENCE</scope>
    <source>
        <strain evidence="2">CBS 675.92</strain>
    </source>
</reference>
<dbReference type="EMBL" id="ML976993">
    <property type="protein sequence ID" value="KAF1955920.1"/>
    <property type="molecule type" value="Genomic_DNA"/>
</dbReference>
<keyword evidence="3" id="KW-1185">Reference proteome</keyword>
<evidence type="ECO:0000256" key="1">
    <source>
        <dbReference type="SAM" id="MobiDB-lite"/>
    </source>
</evidence>
<evidence type="ECO:0000313" key="2">
    <source>
        <dbReference type="EMBL" id="KAF1955920.1"/>
    </source>
</evidence>
<feature type="compositionally biased region" description="Acidic residues" evidence="1">
    <location>
        <begin position="180"/>
        <end position="196"/>
    </location>
</feature>
<gene>
    <name evidence="2" type="ORF">CC80DRAFT_492851</name>
</gene>
<proteinExistence type="predicted"/>
<dbReference type="AlphaFoldDB" id="A0A6A5TV60"/>
<name>A0A6A5TV60_9PLEO</name>
<sequence>MVVKQTAASNPTDKTTHTLEDMEQYALENFLESWELASNLSAWDFVDVDDKVFGTLYVKGVVVGKTMYRGTWMNVIAYITSDGSIRYYRENNTSRSNYEQNLIHFMFPLPPNHMRGHHRLRYHNALITAIMVKAGNIARFGEIDGITFHRLGVIVGWTRNLLPAEKPTASSKQAMNGEAMENEDTETNDTDDEEDVTCDKVGNELVATIRVRPTFGPRGDVPGAQDFV</sequence>